<reference evidence="1 2" key="1">
    <citation type="journal article" date="2023" name="G3 (Bethesda)">
        <title>A chromosome-length genome assembly and annotation of blackberry (Rubus argutus, cv. 'Hillquist').</title>
        <authorList>
            <person name="Bruna T."/>
            <person name="Aryal R."/>
            <person name="Dudchenko O."/>
            <person name="Sargent D.J."/>
            <person name="Mead D."/>
            <person name="Buti M."/>
            <person name="Cavallini A."/>
            <person name="Hytonen T."/>
            <person name="Andres J."/>
            <person name="Pham M."/>
            <person name="Weisz D."/>
            <person name="Mascagni F."/>
            <person name="Usai G."/>
            <person name="Natali L."/>
            <person name="Bassil N."/>
            <person name="Fernandez G.E."/>
            <person name="Lomsadze A."/>
            <person name="Armour M."/>
            <person name="Olukolu B."/>
            <person name="Poorten T."/>
            <person name="Britton C."/>
            <person name="Davik J."/>
            <person name="Ashrafi H."/>
            <person name="Aiden E.L."/>
            <person name="Borodovsky M."/>
            <person name="Worthington M."/>
        </authorList>
    </citation>
    <scope>NUCLEOTIDE SEQUENCE [LARGE SCALE GENOMIC DNA]</scope>
    <source>
        <strain evidence="1">PI 553951</strain>
    </source>
</reference>
<accession>A0AAW1WFK4</accession>
<proteinExistence type="predicted"/>
<protein>
    <submittedName>
        <fullName evidence="1">Uncharacterized protein</fullName>
    </submittedName>
</protein>
<keyword evidence="2" id="KW-1185">Reference proteome</keyword>
<sequence>MIWKIGKKICLDGKSFFKMKIVRDNKVVHQMVVPEKWLDGQSFFKMKNLQILIISGDIYTGNHVDYLSNVLIETPSLGPLSITVSSI</sequence>
<gene>
    <name evidence="1" type="ORF">M0R45_031256</name>
</gene>
<organism evidence="1 2">
    <name type="scientific">Rubus argutus</name>
    <name type="common">Southern blackberry</name>
    <dbReference type="NCBI Taxonomy" id="59490"/>
    <lineage>
        <taxon>Eukaryota</taxon>
        <taxon>Viridiplantae</taxon>
        <taxon>Streptophyta</taxon>
        <taxon>Embryophyta</taxon>
        <taxon>Tracheophyta</taxon>
        <taxon>Spermatophyta</taxon>
        <taxon>Magnoliopsida</taxon>
        <taxon>eudicotyledons</taxon>
        <taxon>Gunneridae</taxon>
        <taxon>Pentapetalae</taxon>
        <taxon>rosids</taxon>
        <taxon>fabids</taxon>
        <taxon>Rosales</taxon>
        <taxon>Rosaceae</taxon>
        <taxon>Rosoideae</taxon>
        <taxon>Rosoideae incertae sedis</taxon>
        <taxon>Rubus</taxon>
    </lineage>
</organism>
<dbReference type="Proteomes" id="UP001457282">
    <property type="component" value="Unassembled WGS sequence"/>
</dbReference>
<dbReference type="AlphaFoldDB" id="A0AAW1WFK4"/>
<evidence type="ECO:0000313" key="2">
    <source>
        <dbReference type="Proteomes" id="UP001457282"/>
    </source>
</evidence>
<evidence type="ECO:0000313" key="1">
    <source>
        <dbReference type="EMBL" id="KAK9922810.1"/>
    </source>
</evidence>
<dbReference type="EMBL" id="JBEDUW010000006">
    <property type="protein sequence ID" value="KAK9922810.1"/>
    <property type="molecule type" value="Genomic_DNA"/>
</dbReference>
<comment type="caution">
    <text evidence="1">The sequence shown here is derived from an EMBL/GenBank/DDBJ whole genome shotgun (WGS) entry which is preliminary data.</text>
</comment>
<name>A0AAW1WFK4_RUBAR</name>